<accession>A0ABT9ZWQ2</accession>
<name>A0ABT9ZWQ2_9BACI</name>
<keyword evidence="3" id="KW-1185">Reference proteome</keyword>
<dbReference type="RefSeq" id="WP_307326692.1">
    <property type="nucleotide sequence ID" value="NZ_JAUSUG010000011.1"/>
</dbReference>
<organism evidence="2 3">
    <name type="scientific">Evansella vedderi</name>
    <dbReference type="NCBI Taxonomy" id="38282"/>
    <lineage>
        <taxon>Bacteria</taxon>
        <taxon>Bacillati</taxon>
        <taxon>Bacillota</taxon>
        <taxon>Bacilli</taxon>
        <taxon>Bacillales</taxon>
        <taxon>Bacillaceae</taxon>
        <taxon>Evansella</taxon>
    </lineage>
</organism>
<reference evidence="2 3" key="1">
    <citation type="submission" date="2023-07" db="EMBL/GenBank/DDBJ databases">
        <title>Genomic Encyclopedia of Type Strains, Phase IV (KMG-IV): sequencing the most valuable type-strain genomes for metagenomic binning, comparative biology and taxonomic classification.</title>
        <authorList>
            <person name="Goeker M."/>
        </authorList>
    </citation>
    <scope>NUCLEOTIDE SEQUENCE [LARGE SCALE GENOMIC DNA]</scope>
    <source>
        <strain evidence="2 3">DSM 9768</strain>
    </source>
</reference>
<keyword evidence="1" id="KW-0472">Membrane</keyword>
<sequence>MNEMILRKIQLKSYIKLLVIIFLGFGIAMSFIFLVISLLGGDVHVYFGPVELYGISAGLVQIIVTPSVFAFVGLIFSLLSFLPFKAAMRISDGIRILGEFKIESTTTIQDITKEN</sequence>
<protein>
    <submittedName>
        <fullName evidence="2">Phosphoglycerol transferase MdoB-like AlkP superfamily enzyme</fullName>
    </submittedName>
</protein>
<keyword evidence="1" id="KW-1133">Transmembrane helix</keyword>
<evidence type="ECO:0000313" key="3">
    <source>
        <dbReference type="Proteomes" id="UP001230005"/>
    </source>
</evidence>
<gene>
    <name evidence="2" type="ORF">J2S74_003033</name>
</gene>
<keyword evidence="1" id="KW-0812">Transmembrane</keyword>
<proteinExistence type="predicted"/>
<evidence type="ECO:0000256" key="1">
    <source>
        <dbReference type="SAM" id="Phobius"/>
    </source>
</evidence>
<feature type="transmembrane region" description="Helical" evidence="1">
    <location>
        <begin position="59"/>
        <end position="82"/>
    </location>
</feature>
<dbReference type="EMBL" id="JAUSUG010000011">
    <property type="protein sequence ID" value="MDQ0255651.1"/>
    <property type="molecule type" value="Genomic_DNA"/>
</dbReference>
<comment type="caution">
    <text evidence="2">The sequence shown here is derived from an EMBL/GenBank/DDBJ whole genome shotgun (WGS) entry which is preliminary data.</text>
</comment>
<dbReference type="Proteomes" id="UP001230005">
    <property type="component" value="Unassembled WGS sequence"/>
</dbReference>
<feature type="transmembrane region" description="Helical" evidence="1">
    <location>
        <begin position="14"/>
        <end position="39"/>
    </location>
</feature>
<evidence type="ECO:0000313" key="2">
    <source>
        <dbReference type="EMBL" id="MDQ0255651.1"/>
    </source>
</evidence>